<dbReference type="PANTHER" id="PTHR24291:SF189">
    <property type="entry name" value="CYTOCHROME P450 4C3-RELATED"/>
    <property type="match status" value="1"/>
</dbReference>
<dbReference type="GO" id="GO:0005506">
    <property type="term" value="F:iron ion binding"/>
    <property type="evidence" value="ECO:0007669"/>
    <property type="project" value="InterPro"/>
</dbReference>
<evidence type="ECO:0000256" key="5">
    <source>
        <dbReference type="ARBA" id="ARBA00010617"/>
    </source>
</evidence>
<evidence type="ECO:0000256" key="15">
    <source>
        <dbReference type="RuleBase" id="RU000461"/>
    </source>
</evidence>
<evidence type="ECO:0000313" key="16">
    <source>
        <dbReference type="EMBL" id="KAK9882245.1"/>
    </source>
</evidence>
<dbReference type="InterPro" id="IPR036396">
    <property type="entry name" value="Cyt_P450_sf"/>
</dbReference>
<dbReference type="EMBL" id="JARQZJ010000073">
    <property type="protein sequence ID" value="KAK9882245.1"/>
    <property type="molecule type" value="Genomic_DNA"/>
</dbReference>
<dbReference type="PRINTS" id="PR00463">
    <property type="entry name" value="EP450I"/>
</dbReference>
<evidence type="ECO:0000256" key="6">
    <source>
        <dbReference type="ARBA" id="ARBA00022617"/>
    </source>
</evidence>
<proteinExistence type="inferred from homology"/>
<evidence type="ECO:0008006" key="18">
    <source>
        <dbReference type="Google" id="ProtNLM"/>
    </source>
</evidence>
<feature type="binding site" description="axial binding residue" evidence="14">
    <location>
        <position position="447"/>
    </location>
    <ligand>
        <name>heme</name>
        <dbReference type="ChEBI" id="CHEBI:30413"/>
    </ligand>
    <ligandPart>
        <name>Fe</name>
        <dbReference type="ChEBI" id="CHEBI:18248"/>
    </ligandPart>
</feature>
<evidence type="ECO:0000256" key="9">
    <source>
        <dbReference type="ARBA" id="ARBA00022848"/>
    </source>
</evidence>
<comment type="function">
    <text evidence="2">May be involved in the metabolism of insect hormones and in the breakdown of synthetic insecticides.</text>
</comment>
<protein>
    <recommendedName>
        <fullName evidence="18">Cytochrome P450</fullName>
    </recommendedName>
</protein>
<dbReference type="Gene3D" id="1.10.630.10">
    <property type="entry name" value="Cytochrome P450"/>
    <property type="match status" value="1"/>
</dbReference>
<comment type="similarity">
    <text evidence="5 15">Belongs to the cytochrome P450 family.</text>
</comment>
<dbReference type="Proteomes" id="UP001431783">
    <property type="component" value="Unassembled WGS sequence"/>
</dbReference>
<dbReference type="CDD" id="cd20628">
    <property type="entry name" value="CYP4"/>
    <property type="match status" value="1"/>
</dbReference>
<comment type="cofactor">
    <cofactor evidence="1 14">
        <name>heme</name>
        <dbReference type="ChEBI" id="CHEBI:30413"/>
    </cofactor>
</comment>
<evidence type="ECO:0000256" key="11">
    <source>
        <dbReference type="ARBA" id="ARBA00023004"/>
    </source>
</evidence>
<keyword evidence="11 14" id="KW-0408">Iron</keyword>
<gene>
    <name evidence="16" type="ORF">WA026_019761</name>
</gene>
<evidence type="ECO:0000256" key="8">
    <source>
        <dbReference type="ARBA" id="ARBA00022824"/>
    </source>
</evidence>
<name>A0AAW1UQI2_9CUCU</name>
<keyword evidence="17" id="KW-1185">Reference proteome</keyword>
<reference evidence="16 17" key="1">
    <citation type="submission" date="2023-03" db="EMBL/GenBank/DDBJ databases">
        <title>Genome insight into feeding habits of ladybird beetles.</title>
        <authorList>
            <person name="Li H.-S."/>
            <person name="Huang Y.-H."/>
            <person name="Pang H."/>
        </authorList>
    </citation>
    <scope>NUCLEOTIDE SEQUENCE [LARGE SCALE GENOMIC DNA]</scope>
    <source>
        <strain evidence="16">SYSU_2023b</strain>
        <tissue evidence="16">Whole body</tissue>
    </source>
</reference>
<accession>A0AAW1UQI2</accession>
<evidence type="ECO:0000256" key="4">
    <source>
        <dbReference type="ARBA" id="ARBA00004406"/>
    </source>
</evidence>
<keyword evidence="6 14" id="KW-0349">Heme</keyword>
<dbReference type="Pfam" id="PF00067">
    <property type="entry name" value="p450"/>
    <property type="match status" value="1"/>
</dbReference>
<evidence type="ECO:0000256" key="10">
    <source>
        <dbReference type="ARBA" id="ARBA00023002"/>
    </source>
</evidence>
<keyword evidence="12 15" id="KW-0503">Monooxygenase</keyword>
<keyword evidence="7 14" id="KW-0479">Metal-binding</keyword>
<dbReference type="PROSITE" id="PS00086">
    <property type="entry name" value="CYTOCHROME_P450"/>
    <property type="match status" value="1"/>
</dbReference>
<dbReference type="InterPro" id="IPR017972">
    <property type="entry name" value="Cyt_P450_CS"/>
</dbReference>
<dbReference type="AlphaFoldDB" id="A0AAW1UQI2"/>
<dbReference type="InterPro" id="IPR050196">
    <property type="entry name" value="Cytochrome_P450_Monoox"/>
</dbReference>
<comment type="subcellular location">
    <subcellularLocation>
        <location evidence="4">Endoplasmic reticulum membrane</location>
        <topology evidence="4">Peripheral membrane protein</topology>
    </subcellularLocation>
    <subcellularLocation>
        <location evidence="3">Microsome membrane</location>
        <topology evidence="3">Peripheral membrane protein</topology>
    </subcellularLocation>
</comment>
<dbReference type="GO" id="GO:0016705">
    <property type="term" value="F:oxidoreductase activity, acting on paired donors, with incorporation or reduction of molecular oxygen"/>
    <property type="evidence" value="ECO:0007669"/>
    <property type="project" value="InterPro"/>
</dbReference>
<comment type="caution">
    <text evidence="16">The sequence shown here is derived from an EMBL/GenBank/DDBJ whole genome shotgun (WGS) entry which is preliminary data.</text>
</comment>
<dbReference type="InterPro" id="IPR001128">
    <property type="entry name" value="Cyt_P450"/>
</dbReference>
<dbReference type="SUPFAM" id="SSF48264">
    <property type="entry name" value="Cytochrome P450"/>
    <property type="match status" value="1"/>
</dbReference>
<evidence type="ECO:0000256" key="14">
    <source>
        <dbReference type="PIRSR" id="PIRSR602401-1"/>
    </source>
</evidence>
<dbReference type="PRINTS" id="PR00385">
    <property type="entry name" value="P450"/>
</dbReference>
<dbReference type="GO" id="GO:0004497">
    <property type="term" value="F:monooxygenase activity"/>
    <property type="evidence" value="ECO:0007669"/>
    <property type="project" value="UniProtKB-KW"/>
</dbReference>
<evidence type="ECO:0000256" key="3">
    <source>
        <dbReference type="ARBA" id="ARBA00004174"/>
    </source>
</evidence>
<dbReference type="PANTHER" id="PTHR24291">
    <property type="entry name" value="CYTOCHROME P450 FAMILY 4"/>
    <property type="match status" value="1"/>
</dbReference>
<evidence type="ECO:0000313" key="17">
    <source>
        <dbReference type="Proteomes" id="UP001431783"/>
    </source>
</evidence>
<sequence length="502" mass="57706">MDGNLSYLVEENGIDNLKSLLITTAVILCSLWLAKIFWSWKNMQLISSKIQGPKGYPLFGNAFDFLGKSADDIFATLMNLFQMYPGITKFWLGNKLVIPISQPEYLEIVLNHPDCLEKNFMYNYTKFFLGNGLFSAPVSIWKKNRKLLNPTFNKTILDSFMGVFNQQSKELLEVLAKNSGKTFDIFPLLSAYNVDNVSETLMGVKFEKPSQFSEFGEYLDEALKLLLVRGTNIWYHSDFIFNFTNIKKTLDHINQTMRKFTHKEKIRLGEEITDDEKWPPLLEYLLQLSKDKKEFSLEHVHNEINTFMVAGTDTSAGTLAFFFVALGALPDIQQKIYNEVIEVIGEDRDVNAEDLPKFEYMERTLKESMRLFTVTPLIMRTASENVVLGDATIPAGSTLLLFTLDTHRNPRYWKDPLKFDPDRFLPDNIAERHPYTFLPFSGGPRGCIGFKYAMMSMKALIALMIRKMEIKSEFKSIEDIELTFNPLLKPKTGFNISVQLRA</sequence>
<evidence type="ECO:0000256" key="12">
    <source>
        <dbReference type="ARBA" id="ARBA00023033"/>
    </source>
</evidence>
<keyword evidence="9" id="KW-0492">Microsome</keyword>
<evidence type="ECO:0000256" key="7">
    <source>
        <dbReference type="ARBA" id="ARBA00022723"/>
    </source>
</evidence>
<dbReference type="InterPro" id="IPR002401">
    <property type="entry name" value="Cyt_P450_E_grp-I"/>
</dbReference>
<evidence type="ECO:0000256" key="1">
    <source>
        <dbReference type="ARBA" id="ARBA00001971"/>
    </source>
</evidence>
<keyword evidence="13" id="KW-0472">Membrane</keyword>
<keyword evidence="10 15" id="KW-0560">Oxidoreductase</keyword>
<dbReference type="GO" id="GO:0020037">
    <property type="term" value="F:heme binding"/>
    <property type="evidence" value="ECO:0007669"/>
    <property type="project" value="InterPro"/>
</dbReference>
<dbReference type="GO" id="GO:0005789">
    <property type="term" value="C:endoplasmic reticulum membrane"/>
    <property type="evidence" value="ECO:0007669"/>
    <property type="project" value="UniProtKB-SubCell"/>
</dbReference>
<evidence type="ECO:0000256" key="2">
    <source>
        <dbReference type="ARBA" id="ARBA00003690"/>
    </source>
</evidence>
<organism evidence="16 17">
    <name type="scientific">Henosepilachna vigintioctopunctata</name>
    <dbReference type="NCBI Taxonomy" id="420089"/>
    <lineage>
        <taxon>Eukaryota</taxon>
        <taxon>Metazoa</taxon>
        <taxon>Ecdysozoa</taxon>
        <taxon>Arthropoda</taxon>
        <taxon>Hexapoda</taxon>
        <taxon>Insecta</taxon>
        <taxon>Pterygota</taxon>
        <taxon>Neoptera</taxon>
        <taxon>Endopterygota</taxon>
        <taxon>Coleoptera</taxon>
        <taxon>Polyphaga</taxon>
        <taxon>Cucujiformia</taxon>
        <taxon>Coccinelloidea</taxon>
        <taxon>Coccinellidae</taxon>
        <taxon>Epilachninae</taxon>
        <taxon>Epilachnini</taxon>
        <taxon>Henosepilachna</taxon>
    </lineage>
</organism>
<evidence type="ECO:0000256" key="13">
    <source>
        <dbReference type="ARBA" id="ARBA00023136"/>
    </source>
</evidence>
<keyword evidence="8" id="KW-0256">Endoplasmic reticulum</keyword>